<dbReference type="VEuPathDB" id="VectorBase:AATE017212"/>
<dbReference type="Proteomes" id="UP000075880">
    <property type="component" value="Unassembled WGS sequence"/>
</dbReference>
<name>A0A182JFQ0_ANOAO</name>
<dbReference type="EnsemblMetazoa" id="AATE017212-RA">
    <property type="protein sequence ID" value="AATE017212-PA.1"/>
    <property type="gene ID" value="AATE017212"/>
</dbReference>
<dbReference type="GO" id="GO:0005667">
    <property type="term" value="C:transcription regulator complex"/>
    <property type="evidence" value="ECO:0007669"/>
    <property type="project" value="TreeGrafter"/>
</dbReference>
<dbReference type="AlphaFoldDB" id="A0A182JFQ0"/>
<accession>A0A182JFQ0</accession>
<reference evidence="3" key="1">
    <citation type="submission" date="2021-09" db="EMBL/GenBank/DDBJ databases">
        <authorList>
            <consortium name="Infravec"/>
            <person name="Campbell I L."/>
            <person name="Maslen G."/>
            <person name="Yates A."/>
        </authorList>
    </citation>
    <scope>NUCLEOTIDE SEQUENCE [LARGE SCALE GENOMIC DNA]</scope>
    <source>
        <strain evidence="3">Infravec2 EBRE</strain>
    </source>
</reference>
<dbReference type="PANTHER" id="PTHR12243">
    <property type="entry name" value="MADF DOMAIN TRANSCRIPTION FACTOR"/>
    <property type="match status" value="1"/>
</dbReference>
<dbReference type="InterPro" id="IPR039353">
    <property type="entry name" value="TF_Adf1"/>
</dbReference>
<dbReference type="PANTHER" id="PTHR12243:SF67">
    <property type="entry name" value="COREPRESSOR OF PANGOLIN, ISOFORM A-RELATED"/>
    <property type="match status" value="1"/>
</dbReference>
<reference evidence="2" key="2">
    <citation type="submission" date="2022-08" db="UniProtKB">
        <authorList>
            <consortium name="EnsemblMetazoa"/>
        </authorList>
    </citation>
    <scope>IDENTIFICATION</scope>
    <source>
        <strain evidence="2">EBRO</strain>
    </source>
</reference>
<organism evidence="2">
    <name type="scientific">Anopheles atroparvus</name>
    <name type="common">European mosquito</name>
    <dbReference type="NCBI Taxonomy" id="41427"/>
    <lineage>
        <taxon>Eukaryota</taxon>
        <taxon>Metazoa</taxon>
        <taxon>Ecdysozoa</taxon>
        <taxon>Arthropoda</taxon>
        <taxon>Hexapoda</taxon>
        <taxon>Insecta</taxon>
        <taxon>Pterygota</taxon>
        <taxon>Neoptera</taxon>
        <taxon>Endopterygota</taxon>
        <taxon>Diptera</taxon>
        <taxon>Nematocera</taxon>
        <taxon>Culicoidea</taxon>
        <taxon>Culicidae</taxon>
        <taxon>Anophelinae</taxon>
        <taxon>Anopheles</taxon>
    </lineage>
</organism>
<dbReference type="PROSITE" id="PS51029">
    <property type="entry name" value="MADF"/>
    <property type="match status" value="1"/>
</dbReference>
<dbReference type="SMART" id="SM00595">
    <property type="entry name" value="MADF"/>
    <property type="match status" value="1"/>
</dbReference>
<dbReference type="Pfam" id="PF10545">
    <property type="entry name" value="MADF_DNA_bdg"/>
    <property type="match status" value="1"/>
</dbReference>
<evidence type="ECO:0000313" key="3">
    <source>
        <dbReference type="Proteomes" id="UP000075880"/>
    </source>
</evidence>
<evidence type="ECO:0000259" key="1">
    <source>
        <dbReference type="PROSITE" id="PS51029"/>
    </source>
</evidence>
<feature type="domain" description="MADF" evidence="1">
    <location>
        <begin position="6"/>
        <end position="96"/>
    </location>
</feature>
<dbReference type="EnsemblMetazoa" id="ENSAATROPT015885">
    <property type="protein sequence ID" value="ENSAATROPP013960"/>
    <property type="gene ID" value="ENSAATROPG012996"/>
</dbReference>
<sequence>MTFEEQLIAKVRANEVLYNVKNVNYRRKNDKERLWQQIAYELNCSVEVCKRRWKSLRDKFIKLSRVEQSARGTSDEEQPKKWRYFDSLTFLQGYNKNSLATANFLDSMYLTEERYVDIKCEHPTGRPFVRDDNAVTVAVECSSGIVNTDRYTATDARNGATVTLDVQSGTVSGGGGRKRQLDLIETECVKIIRTAAEAIQMEASCNIRKTSTQMLFDALAHRIDEANLPAARLNALQTAVTNLVYSSL</sequence>
<dbReference type="InterPro" id="IPR006578">
    <property type="entry name" value="MADF-dom"/>
</dbReference>
<dbReference type="GO" id="GO:0005634">
    <property type="term" value="C:nucleus"/>
    <property type="evidence" value="ECO:0007669"/>
    <property type="project" value="TreeGrafter"/>
</dbReference>
<dbReference type="OrthoDB" id="5803771at2759"/>
<keyword evidence="3" id="KW-1185">Reference proteome</keyword>
<dbReference type="GO" id="GO:0006357">
    <property type="term" value="P:regulation of transcription by RNA polymerase II"/>
    <property type="evidence" value="ECO:0007669"/>
    <property type="project" value="TreeGrafter"/>
</dbReference>
<protein>
    <submittedName>
        <fullName evidence="2">MADF domain-containing protein</fullName>
    </submittedName>
</protein>
<proteinExistence type="predicted"/>
<dbReference type="STRING" id="41427.A0A182JFQ0"/>
<evidence type="ECO:0000313" key="2">
    <source>
        <dbReference type="EnsemblMetazoa" id="AATE017212-PA.1"/>
    </source>
</evidence>